<reference evidence="1 2" key="1">
    <citation type="submission" date="2021-05" db="EMBL/GenBank/DDBJ databases">
        <title>Genome Assembly of Synthetic Allotetraploid Brassica napus Reveals Homoeologous Exchanges between Subgenomes.</title>
        <authorList>
            <person name="Davis J.T."/>
        </authorList>
    </citation>
    <scope>NUCLEOTIDE SEQUENCE [LARGE SCALE GENOMIC DNA]</scope>
    <source>
        <strain evidence="2">cv. Da-Ae</strain>
        <tissue evidence="1">Seedling</tissue>
    </source>
</reference>
<proteinExistence type="predicted"/>
<dbReference type="PANTHER" id="PTHR11017">
    <property type="entry name" value="LEUCINE-RICH REPEAT-CONTAINING PROTEIN"/>
    <property type="match status" value="1"/>
</dbReference>
<dbReference type="PANTHER" id="PTHR11017:SF389">
    <property type="entry name" value="DISEASE RESISTANCE PROTEIN (TIR-NBS CLASS)"/>
    <property type="match status" value="1"/>
</dbReference>
<dbReference type="SUPFAM" id="SSF52540">
    <property type="entry name" value="P-loop containing nucleoside triphosphate hydrolases"/>
    <property type="match status" value="1"/>
</dbReference>
<protein>
    <submittedName>
        <fullName evidence="1">Uncharacterized protein</fullName>
    </submittedName>
</protein>
<name>A0ABQ8EAF9_BRANA</name>
<dbReference type="InterPro" id="IPR044974">
    <property type="entry name" value="Disease_R_plants"/>
</dbReference>
<dbReference type="InterPro" id="IPR027417">
    <property type="entry name" value="P-loop_NTPase"/>
</dbReference>
<sequence>MLFSTTPTNGNNLIGIDQHMDELYPLLDLNSNQGVRVIGIWGRGSNGRSVLARHVYENISHNFDAHCLLEDVRRRHEHVGLEEPTYRPMDLPGINFFFTLKYLLALLCDRGQLRERLEAMIYIRYFCRGFQLFWFGEYSYQLSSSLTQEHVAVYFHRHKACLTKNISDAFESVLCRGTNLAMEWLGCLHVRSGLGTVSQIEVTDADKSEGCCSVHLIDGDGIYNVSGIDHLIKEESVASPKLLSQSCVLKAASCMHYFREEICNIHNLLYSFCDITGKSTTLLKFVWSKFYVDENVFPPGDREEYFHIAFLTFCRLVKKIFDRSQITKDMACKMCRYRALHLGNGLEGHRWCKTRR</sequence>
<dbReference type="EMBL" id="JAGKQM010000002">
    <property type="protein sequence ID" value="KAH0938418.1"/>
    <property type="molecule type" value="Genomic_DNA"/>
</dbReference>
<evidence type="ECO:0000313" key="1">
    <source>
        <dbReference type="EMBL" id="KAH0938418.1"/>
    </source>
</evidence>
<dbReference type="Proteomes" id="UP000824890">
    <property type="component" value="Unassembled WGS sequence"/>
</dbReference>
<dbReference type="Gene3D" id="3.40.50.300">
    <property type="entry name" value="P-loop containing nucleotide triphosphate hydrolases"/>
    <property type="match status" value="1"/>
</dbReference>
<gene>
    <name evidence="1" type="ORF">HID58_005879</name>
</gene>
<organism evidence="1 2">
    <name type="scientific">Brassica napus</name>
    <name type="common">Rape</name>
    <dbReference type="NCBI Taxonomy" id="3708"/>
    <lineage>
        <taxon>Eukaryota</taxon>
        <taxon>Viridiplantae</taxon>
        <taxon>Streptophyta</taxon>
        <taxon>Embryophyta</taxon>
        <taxon>Tracheophyta</taxon>
        <taxon>Spermatophyta</taxon>
        <taxon>Magnoliopsida</taxon>
        <taxon>eudicotyledons</taxon>
        <taxon>Gunneridae</taxon>
        <taxon>Pentapetalae</taxon>
        <taxon>rosids</taxon>
        <taxon>malvids</taxon>
        <taxon>Brassicales</taxon>
        <taxon>Brassicaceae</taxon>
        <taxon>Brassiceae</taxon>
        <taxon>Brassica</taxon>
    </lineage>
</organism>
<accession>A0ABQ8EAF9</accession>
<comment type="caution">
    <text evidence="1">The sequence shown here is derived from an EMBL/GenBank/DDBJ whole genome shotgun (WGS) entry which is preliminary data.</text>
</comment>
<keyword evidence="2" id="KW-1185">Reference proteome</keyword>
<evidence type="ECO:0000313" key="2">
    <source>
        <dbReference type="Proteomes" id="UP000824890"/>
    </source>
</evidence>